<comment type="caution">
    <text evidence="1">The sequence shown here is derived from an EMBL/GenBank/DDBJ whole genome shotgun (WGS) entry which is preliminary data.</text>
</comment>
<gene>
    <name evidence="1" type="ORF">BV25DRAFT_1781015</name>
</gene>
<evidence type="ECO:0000313" key="1">
    <source>
        <dbReference type="EMBL" id="KAI0057712.1"/>
    </source>
</evidence>
<name>A0ACB8SN91_9AGAM</name>
<reference evidence="1" key="2">
    <citation type="journal article" date="2022" name="New Phytol.">
        <title>Evolutionary transition to the ectomycorrhizal habit in the genomes of a hyperdiverse lineage of mushroom-forming fungi.</title>
        <authorList>
            <person name="Looney B."/>
            <person name="Miyauchi S."/>
            <person name="Morin E."/>
            <person name="Drula E."/>
            <person name="Courty P.E."/>
            <person name="Kohler A."/>
            <person name="Kuo A."/>
            <person name="LaButti K."/>
            <person name="Pangilinan J."/>
            <person name="Lipzen A."/>
            <person name="Riley R."/>
            <person name="Andreopoulos W."/>
            <person name="He G."/>
            <person name="Johnson J."/>
            <person name="Nolan M."/>
            <person name="Tritt A."/>
            <person name="Barry K.W."/>
            <person name="Grigoriev I.V."/>
            <person name="Nagy L.G."/>
            <person name="Hibbett D."/>
            <person name="Henrissat B."/>
            <person name="Matheny P.B."/>
            <person name="Labbe J."/>
            <person name="Martin F.M."/>
        </authorList>
    </citation>
    <scope>NUCLEOTIDE SEQUENCE</scope>
    <source>
        <strain evidence="1">HHB10654</strain>
    </source>
</reference>
<dbReference type="Proteomes" id="UP000814140">
    <property type="component" value="Unassembled WGS sequence"/>
</dbReference>
<keyword evidence="2" id="KW-1185">Reference proteome</keyword>
<evidence type="ECO:0000313" key="2">
    <source>
        <dbReference type="Proteomes" id="UP000814140"/>
    </source>
</evidence>
<organism evidence="1 2">
    <name type="scientific">Artomyces pyxidatus</name>
    <dbReference type="NCBI Taxonomy" id="48021"/>
    <lineage>
        <taxon>Eukaryota</taxon>
        <taxon>Fungi</taxon>
        <taxon>Dikarya</taxon>
        <taxon>Basidiomycota</taxon>
        <taxon>Agaricomycotina</taxon>
        <taxon>Agaricomycetes</taxon>
        <taxon>Russulales</taxon>
        <taxon>Auriscalpiaceae</taxon>
        <taxon>Artomyces</taxon>
    </lineage>
</organism>
<dbReference type="EMBL" id="MU277243">
    <property type="protein sequence ID" value="KAI0057712.1"/>
    <property type="molecule type" value="Genomic_DNA"/>
</dbReference>
<feature type="non-terminal residue" evidence="1">
    <location>
        <position position="1"/>
    </location>
</feature>
<protein>
    <submittedName>
        <fullName evidence="1">Uncharacterized protein</fullName>
    </submittedName>
</protein>
<sequence length="66" mass="7774">LAILELFTPFEAEPERHSRLYKISHSMTRDECREVIVVQLDSIYRSCHLLPVFGPRVDRSWTSENV</sequence>
<accession>A0ACB8SN91</accession>
<reference evidence="1" key="1">
    <citation type="submission" date="2021-03" db="EMBL/GenBank/DDBJ databases">
        <authorList>
            <consortium name="DOE Joint Genome Institute"/>
            <person name="Ahrendt S."/>
            <person name="Looney B.P."/>
            <person name="Miyauchi S."/>
            <person name="Morin E."/>
            <person name="Drula E."/>
            <person name="Courty P.E."/>
            <person name="Chicoki N."/>
            <person name="Fauchery L."/>
            <person name="Kohler A."/>
            <person name="Kuo A."/>
            <person name="Labutti K."/>
            <person name="Pangilinan J."/>
            <person name="Lipzen A."/>
            <person name="Riley R."/>
            <person name="Andreopoulos W."/>
            <person name="He G."/>
            <person name="Johnson J."/>
            <person name="Barry K.W."/>
            <person name="Grigoriev I.V."/>
            <person name="Nagy L."/>
            <person name="Hibbett D."/>
            <person name="Henrissat B."/>
            <person name="Matheny P.B."/>
            <person name="Labbe J."/>
            <person name="Martin F."/>
        </authorList>
    </citation>
    <scope>NUCLEOTIDE SEQUENCE</scope>
    <source>
        <strain evidence="1">HHB10654</strain>
    </source>
</reference>
<proteinExistence type="predicted"/>
<feature type="non-terminal residue" evidence="1">
    <location>
        <position position="66"/>
    </location>
</feature>